<proteinExistence type="predicted"/>
<accession>A0ABU3DNE8</accession>
<dbReference type="RefSeq" id="WP_311498666.1">
    <property type="nucleotide sequence ID" value="NZ_JAVRHN010000002.1"/>
</dbReference>
<gene>
    <name evidence="1" type="ORF">RM541_02575</name>
</gene>
<name>A0ABU3DNE8_9FLAO</name>
<sequence length="67" mass="8004">MKDYKLETLIYYSKLTLDKEHIAKDSKKDIQAKLDDYAQKGYRLVSTDATDFGFAVYFYLYFEKDKI</sequence>
<dbReference type="Proteomes" id="UP001253848">
    <property type="component" value="Unassembled WGS sequence"/>
</dbReference>
<evidence type="ECO:0000313" key="2">
    <source>
        <dbReference type="Proteomes" id="UP001253848"/>
    </source>
</evidence>
<reference evidence="1 2" key="1">
    <citation type="submission" date="2023-09" db="EMBL/GenBank/DDBJ databases">
        <authorList>
            <person name="Rey-Velasco X."/>
        </authorList>
    </citation>
    <scope>NUCLEOTIDE SEQUENCE [LARGE SCALE GENOMIC DNA]</scope>
    <source>
        <strain evidence="1 2">F225</strain>
    </source>
</reference>
<keyword evidence="2" id="KW-1185">Reference proteome</keyword>
<evidence type="ECO:0000313" key="1">
    <source>
        <dbReference type="EMBL" id="MDT0685230.1"/>
    </source>
</evidence>
<organism evidence="1 2">
    <name type="scientific">Autumnicola psychrophila</name>
    <dbReference type="NCBI Taxonomy" id="3075592"/>
    <lineage>
        <taxon>Bacteria</taxon>
        <taxon>Pseudomonadati</taxon>
        <taxon>Bacteroidota</taxon>
        <taxon>Flavobacteriia</taxon>
        <taxon>Flavobacteriales</taxon>
        <taxon>Flavobacteriaceae</taxon>
        <taxon>Autumnicola</taxon>
    </lineage>
</organism>
<protein>
    <submittedName>
        <fullName evidence="1">DUF4177 domain-containing protein</fullName>
    </submittedName>
</protein>
<dbReference type="EMBL" id="JAVRHN010000002">
    <property type="protein sequence ID" value="MDT0685230.1"/>
    <property type="molecule type" value="Genomic_DNA"/>
</dbReference>
<comment type="caution">
    <text evidence="1">The sequence shown here is derived from an EMBL/GenBank/DDBJ whole genome shotgun (WGS) entry which is preliminary data.</text>
</comment>